<dbReference type="EMBL" id="QXFJ01000007">
    <property type="protein sequence ID" value="RIV74371.1"/>
    <property type="molecule type" value="Genomic_DNA"/>
</dbReference>
<reference evidence="1 2" key="1">
    <citation type="submission" date="2018-08" db="EMBL/GenBank/DDBJ databases">
        <title>Proposal of Muricauda 72 sp.nov. and Muricauda NH166 sp.nov., isolated from seawater.</title>
        <authorList>
            <person name="Cheng H."/>
            <person name="Wu Y.-H."/>
            <person name="Guo L.-L."/>
            <person name="Xu X.-W."/>
        </authorList>
    </citation>
    <scope>NUCLEOTIDE SEQUENCE [LARGE SCALE GENOMIC DNA]</scope>
    <source>
        <strain evidence="1 2">NH166</strain>
    </source>
</reference>
<proteinExistence type="predicted"/>
<evidence type="ECO:0000313" key="2">
    <source>
        <dbReference type="Proteomes" id="UP000284189"/>
    </source>
</evidence>
<dbReference type="AlphaFoldDB" id="A0A418NBX3"/>
<gene>
    <name evidence="1" type="ORF">D2U88_00440</name>
</gene>
<comment type="caution">
    <text evidence="1">The sequence shown here is derived from an EMBL/GenBank/DDBJ whole genome shotgun (WGS) entry which is preliminary data.</text>
</comment>
<organism evidence="1 2">
    <name type="scientific">Flagellimonas aequoris</name>
    <dbReference type="NCBI Taxonomy" id="2306997"/>
    <lineage>
        <taxon>Bacteria</taxon>
        <taxon>Pseudomonadati</taxon>
        <taxon>Bacteroidota</taxon>
        <taxon>Flavobacteriia</taxon>
        <taxon>Flavobacteriales</taxon>
        <taxon>Flavobacteriaceae</taxon>
        <taxon>Flagellimonas</taxon>
    </lineage>
</organism>
<name>A0A418NBX3_9FLAO</name>
<accession>A0A418NBX3</accession>
<protein>
    <submittedName>
        <fullName evidence="1">Uncharacterized protein</fullName>
    </submittedName>
</protein>
<sequence length="80" mass="9535">MLLGFGCKLKFAMANGIIFLCCPIRLKKYDLLHPSYIMSQKYWHKRIFLLTYINKAYSTDHYLMLEKLATDERLVKRITT</sequence>
<dbReference type="Proteomes" id="UP000284189">
    <property type="component" value="Unassembled WGS sequence"/>
</dbReference>
<evidence type="ECO:0000313" key="1">
    <source>
        <dbReference type="EMBL" id="RIV74371.1"/>
    </source>
</evidence>